<dbReference type="EMBL" id="SCEB01000838">
    <property type="protein sequence ID" value="RXM98040.1"/>
    <property type="molecule type" value="Genomic_DNA"/>
</dbReference>
<sequence>MSGSPSKATRMTSTVTINISIPSFYNPTKKFAPVAPPKCKFGVPMPSHISLPPVDQSQASQPPAGTVTPPPSNLVTSSSSTLPGSSRAIIGRVGDVPLPAPPPPVAEGNGPLHLQWNLALALAYPEGPAILQGQLGRDRDPFAQVRVYEVEVIVIPVLLVASFIFTFLFILVMRLCPFTCQHLLGTKKKRGAFPGVAAPISQPPQGNEYIALSAPPAQPPEIPRELISRVLEPLPSQLPLLYPGFSQGESASRAEAQEFLGRARFEVELGKHPHLVETLGVCSQGTPLLIITEELQHRDLLDFLWRCRRDVLRMDQGIPCDLTEKGVLRIAREVASGLEYLHGKGYLHGDVAARSVLIGEGLTAKLGRLGTAYWTHSRGAVPAGEGAWFRKWHAPERLARRPTTPSSDVWSFGIMLCEMMTLGRYNIMKACCQWKASDRPSLAELSRRLQSGEKHGDDRTVLRVPEPINMIQYLREAGFPLPSDYSIL</sequence>
<evidence type="ECO:0000256" key="3">
    <source>
        <dbReference type="SAM" id="MobiDB-lite"/>
    </source>
</evidence>
<dbReference type="InterPro" id="IPR050122">
    <property type="entry name" value="RTK"/>
</dbReference>
<name>A0A662YMU5_ACIRT</name>
<dbReference type="Pfam" id="PF07714">
    <property type="entry name" value="PK_Tyr_Ser-Thr"/>
    <property type="match status" value="1"/>
</dbReference>
<dbReference type="PANTHER" id="PTHR24416">
    <property type="entry name" value="TYROSINE-PROTEIN KINASE RECEPTOR"/>
    <property type="match status" value="1"/>
</dbReference>
<keyword evidence="2" id="KW-0067">ATP-binding</keyword>
<evidence type="ECO:0000256" key="2">
    <source>
        <dbReference type="ARBA" id="ARBA00022840"/>
    </source>
</evidence>
<keyword evidence="4" id="KW-1133">Transmembrane helix</keyword>
<dbReference type="PROSITE" id="PS50011">
    <property type="entry name" value="PROTEIN_KINASE_DOM"/>
    <property type="match status" value="1"/>
</dbReference>
<evidence type="ECO:0000259" key="5">
    <source>
        <dbReference type="PROSITE" id="PS50011"/>
    </source>
</evidence>
<feature type="region of interest" description="Disordered" evidence="3">
    <location>
        <begin position="46"/>
        <end position="85"/>
    </location>
</feature>
<dbReference type="Gene3D" id="1.10.510.10">
    <property type="entry name" value="Transferase(Phosphotransferase) domain 1"/>
    <property type="match status" value="1"/>
</dbReference>
<proteinExistence type="predicted"/>
<dbReference type="InterPro" id="IPR001245">
    <property type="entry name" value="Ser-Thr/Tyr_kinase_cat_dom"/>
</dbReference>
<comment type="caution">
    <text evidence="6">The sequence shown here is derived from an EMBL/GenBank/DDBJ whole genome shotgun (WGS) entry which is preliminary data.</text>
</comment>
<feature type="domain" description="Protein kinase" evidence="5">
    <location>
        <begin position="182"/>
        <end position="488"/>
    </location>
</feature>
<keyword evidence="6" id="KW-0808">Transferase</keyword>
<gene>
    <name evidence="6" type="ORF">EOD39_13664</name>
</gene>
<dbReference type="GO" id="GO:0004714">
    <property type="term" value="F:transmembrane receptor protein tyrosine kinase activity"/>
    <property type="evidence" value="ECO:0007669"/>
    <property type="project" value="TreeGrafter"/>
</dbReference>
<dbReference type="Proteomes" id="UP000289886">
    <property type="component" value="Unassembled WGS sequence"/>
</dbReference>
<organism evidence="6 7">
    <name type="scientific">Acipenser ruthenus</name>
    <name type="common">Sterlet sturgeon</name>
    <dbReference type="NCBI Taxonomy" id="7906"/>
    <lineage>
        <taxon>Eukaryota</taxon>
        <taxon>Metazoa</taxon>
        <taxon>Chordata</taxon>
        <taxon>Craniata</taxon>
        <taxon>Vertebrata</taxon>
        <taxon>Euteleostomi</taxon>
        <taxon>Actinopterygii</taxon>
        <taxon>Chondrostei</taxon>
        <taxon>Acipenseriformes</taxon>
        <taxon>Acipenseridae</taxon>
        <taxon>Acipenser</taxon>
    </lineage>
</organism>
<reference evidence="6 7" key="1">
    <citation type="submission" date="2019-01" db="EMBL/GenBank/DDBJ databases">
        <title>Draft Genome and Complete Hox-Cluster Characterization of the Sterlet Sturgeon (Acipenser ruthenus).</title>
        <authorList>
            <person name="Wei Q."/>
        </authorList>
    </citation>
    <scope>NUCLEOTIDE SEQUENCE [LARGE SCALE GENOMIC DNA]</scope>
    <source>
        <strain evidence="6">WHYD16114868_AA</strain>
        <tissue evidence="6">Blood</tissue>
    </source>
</reference>
<keyword evidence="4" id="KW-0812">Transmembrane</keyword>
<dbReference type="PANTHER" id="PTHR24416:SF631">
    <property type="entry name" value="SERINE_THREONINE_TYROSINE KINASE 1"/>
    <property type="match status" value="1"/>
</dbReference>
<evidence type="ECO:0000256" key="4">
    <source>
        <dbReference type="SAM" id="Phobius"/>
    </source>
</evidence>
<dbReference type="GO" id="GO:0005524">
    <property type="term" value="F:ATP binding"/>
    <property type="evidence" value="ECO:0007669"/>
    <property type="project" value="UniProtKB-KW"/>
</dbReference>
<keyword evidence="6" id="KW-0418">Kinase</keyword>
<keyword evidence="1" id="KW-0547">Nucleotide-binding</keyword>
<dbReference type="AlphaFoldDB" id="A0A662YMU5"/>
<dbReference type="InterPro" id="IPR011009">
    <property type="entry name" value="Kinase-like_dom_sf"/>
</dbReference>
<keyword evidence="4" id="KW-0472">Membrane</keyword>
<dbReference type="GO" id="GO:0007169">
    <property type="term" value="P:cell surface receptor protein tyrosine kinase signaling pathway"/>
    <property type="evidence" value="ECO:0007669"/>
    <property type="project" value="TreeGrafter"/>
</dbReference>
<accession>A0A662YMU5</accession>
<feature type="transmembrane region" description="Helical" evidence="4">
    <location>
        <begin position="152"/>
        <end position="173"/>
    </location>
</feature>
<evidence type="ECO:0000313" key="7">
    <source>
        <dbReference type="Proteomes" id="UP000289886"/>
    </source>
</evidence>
<dbReference type="PRINTS" id="PR00109">
    <property type="entry name" value="TYRKINASE"/>
</dbReference>
<keyword evidence="7" id="KW-1185">Reference proteome</keyword>
<dbReference type="GO" id="GO:0043235">
    <property type="term" value="C:receptor complex"/>
    <property type="evidence" value="ECO:0007669"/>
    <property type="project" value="TreeGrafter"/>
</dbReference>
<dbReference type="SUPFAM" id="SSF56112">
    <property type="entry name" value="Protein kinase-like (PK-like)"/>
    <property type="match status" value="1"/>
</dbReference>
<dbReference type="GO" id="GO:0005886">
    <property type="term" value="C:plasma membrane"/>
    <property type="evidence" value="ECO:0007669"/>
    <property type="project" value="TreeGrafter"/>
</dbReference>
<evidence type="ECO:0000256" key="1">
    <source>
        <dbReference type="ARBA" id="ARBA00022741"/>
    </source>
</evidence>
<protein>
    <submittedName>
        <fullName evidence="6">Tyrosine-protein kinase STYK1</fullName>
    </submittedName>
</protein>
<dbReference type="InterPro" id="IPR000719">
    <property type="entry name" value="Prot_kinase_dom"/>
</dbReference>
<evidence type="ECO:0000313" key="6">
    <source>
        <dbReference type="EMBL" id="RXM98040.1"/>
    </source>
</evidence>